<organism evidence="10 11">
    <name type="scientific">Pseudovirgaria hyperparasitica</name>
    <dbReference type="NCBI Taxonomy" id="470096"/>
    <lineage>
        <taxon>Eukaryota</taxon>
        <taxon>Fungi</taxon>
        <taxon>Dikarya</taxon>
        <taxon>Ascomycota</taxon>
        <taxon>Pezizomycotina</taxon>
        <taxon>Dothideomycetes</taxon>
        <taxon>Dothideomycetes incertae sedis</taxon>
        <taxon>Acrospermales</taxon>
        <taxon>Acrospermaceae</taxon>
        <taxon>Pseudovirgaria</taxon>
    </lineage>
</organism>
<dbReference type="PROSITE" id="PS00674">
    <property type="entry name" value="AAA"/>
    <property type="match status" value="1"/>
</dbReference>
<dbReference type="Pfam" id="PF17862">
    <property type="entry name" value="AAA_lid_3"/>
    <property type="match status" value="1"/>
</dbReference>
<feature type="compositionally biased region" description="Acidic residues" evidence="8">
    <location>
        <begin position="80"/>
        <end position="91"/>
    </location>
</feature>
<dbReference type="GO" id="GO:1990275">
    <property type="term" value="F:preribosome binding"/>
    <property type="evidence" value="ECO:0007669"/>
    <property type="project" value="TreeGrafter"/>
</dbReference>
<keyword evidence="3" id="KW-0547">Nucleotide-binding</keyword>
<dbReference type="InterPro" id="IPR027417">
    <property type="entry name" value="P-loop_NTPase"/>
</dbReference>
<evidence type="ECO:0000256" key="4">
    <source>
        <dbReference type="ARBA" id="ARBA00022840"/>
    </source>
</evidence>
<evidence type="ECO:0000313" key="10">
    <source>
        <dbReference type="EMBL" id="KAF2753855.1"/>
    </source>
</evidence>
<dbReference type="SUPFAM" id="SSF52540">
    <property type="entry name" value="P-loop containing nucleoside triphosphate hydrolases"/>
    <property type="match status" value="2"/>
</dbReference>
<dbReference type="InterPro" id="IPR003959">
    <property type="entry name" value="ATPase_AAA_core"/>
</dbReference>
<dbReference type="FunFam" id="3.40.50.300:FF:000365">
    <property type="entry name" value="Ribosome biogenesis ATPase RIX7"/>
    <property type="match status" value="1"/>
</dbReference>
<dbReference type="GO" id="GO:0016887">
    <property type="term" value="F:ATP hydrolysis activity"/>
    <property type="evidence" value="ECO:0007669"/>
    <property type="project" value="InterPro"/>
</dbReference>
<dbReference type="InterPro" id="IPR041569">
    <property type="entry name" value="AAA_lid_3"/>
</dbReference>
<dbReference type="Gene3D" id="3.40.50.300">
    <property type="entry name" value="P-loop containing nucleotide triphosphate hydrolases"/>
    <property type="match status" value="2"/>
</dbReference>
<feature type="domain" description="AAA+ ATPase" evidence="9">
    <location>
        <begin position="516"/>
        <end position="652"/>
    </location>
</feature>
<sequence length="742" mass="81335">MARGGGKSRPSLQKGLDNEVYHVVDKFLEDQPQSIASLRCGQIYDRIQKSNSSLKRRPKPALESSIERVLAVMIEEFSEEDDDMEPLEGEFGDSNPQPKPSKTVNDLITGTWKNASPAKSTPATSINGEKKSKRGDGDRKAHDEPPKKRLKSSHTEKGANIDISPPTHVSLDDIGGVEDIKRELKQHLVLPLLCPEEYAARNLPIPRGILLHGPPGCGKTVISRAFAAKLGVPFIEILGPSVVSGMSGESERQVREHFEKAKEVAPCLIFIDEIDVIAPKRDTAQSQMEKRIVAQLLISMDSLAMEGNDGKPVIVLAATNRPDAIDPALRRGGRFDSEINMGVPNEITRGQILRALTRNTNIADDVSYEILAKKTSGFVGADLRDLVGKAGTWSMDRYREALEAQAAATETDMDVDLDTKKAVSEVDRSITRLIRRCRDKDATRPAGFEDTSITMEAFDAVFPGIQPSSKREGFTTRPDANWDDVGSLDDVREELNMAIVEPILNAQRYKNVGISAPTGVLLWGPPGCGKTLLAKAVANASEAAFISVKGPELLNKFVGESERAVRQVFMRARSSRPCVVFFDELDALVPRRNDALSEASARVVNTLLTELDGLSEREGIYVIGATNRPDIIDDAMLRPGRLETLLFVGLPKKQDRVAILSALIKKTPIDPLLAHFASDDRCNNFSGADLSSLLRKAGQSTLKRGADRVELQDFERAVGNVRASVGDPIHYERLKKKFATQI</sequence>
<dbReference type="FunFam" id="3.40.50.300:FF:000149">
    <property type="entry name" value="Nuclear valosin-containing protein-like"/>
    <property type="match status" value="1"/>
</dbReference>
<dbReference type="Pfam" id="PF00004">
    <property type="entry name" value="AAA"/>
    <property type="match status" value="2"/>
</dbReference>
<dbReference type="OrthoDB" id="27435at2759"/>
<dbReference type="PANTHER" id="PTHR23077">
    <property type="entry name" value="AAA-FAMILY ATPASE"/>
    <property type="match status" value="1"/>
</dbReference>
<keyword evidence="4" id="KW-0067">ATP-binding</keyword>
<comment type="similarity">
    <text evidence="1">Belongs to the AAA ATPase family.</text>
</comment>
<evidence type="ECO:0000256" key="6">
    <source>
        <dbReference type="ARBA" id="ARBA00034532"/>
    </source>
</evidence>
<evidence type="ECO:0000256" key="2">
    <source>
        <dbReference type="ARBA" id="ARBA00022593"/>
    </source>
</evidence>
<keyword evidence="11" id="KW-1185">Reference proteome</keyword>
<dbReference type="InterPro" id="IPR003960">
    <property type="entry name" value="ATPase_AAA_CS"/>
</dbReference>
<protein>
    <recommendedName>
        <fullName evidence="6">Peroxisomal ATPase PEX1</fullName>
    </recommendedName>
    <alternativeName>
        <fullName evidence="5">Peroxin-1</fullName>
    </alternativeName>
</protein>
<dbReference type="GO" id="GO:0007031">
    <property type="term" value="P:peroxisome organization"/>
    <property type="evidence" value="ECO:0007669"/>
    <property type="project" value="UniProtKB-KW"/>
</dbReference>
<proteinExistence type="inferred from homology"/>
<feature type="region of interest" description="Disordered" evidence="8">
    <location>
        <begin position="80"/>
        <end position="167"/>
    </location>
</feature>
<evidence type="ECO:0000256" key="3">
    <source>
        <dbReference type="ARBA" id="ARBA00022741"/>
    </source>
</evidence>
<gene>
    <name evidence="10" type="ORF">EJ05DRAFT_444372</name>
</gene>
<dbReference type="PANTHER" id="PTHR23077:SF171">
    <property type="entry name" value="NUCLEAR VALOSIN-CONTAINING PROTEIN-LIKE"/>
    <property type="match status" value="1"/>
</dbReference>
<dbReference type="GeneID" id="54483177"/>
<dbReference type="RefSeq" id="XP_033596306.1">
    <property type="nucleotide sequence ID" value="XM_033742123.1"/>
</dbReference>
<dbReference type="Gene3D" id="1.10.8.60">
    <property type="match status" value="2"/>
</dbReference>
<feature type="compositionally biased region" description="Polar residues" evidence="8">
    <location>
        <begin position="94"/>
        <end position="127"/>
    </location>
</feature>
<dbReference type="GO" id="GO:0005524">
    <property type="term" value="F:ATP binding"/>
    <property type="evidence" value="ECO:0007669"/>
    <property type="project" value="UniProtKB-KW"/>
</dbReference>
<keyword evidence="2" id="KW-0962">Peroxisome biogenesis</keyword>
<evidence type="ECO:0000256" key="7">
    <source>
        <dbReference type="ARBA" id="ARBA00048778"/>
    </source>
</evidence>
<dbReference type="Proteomes" id="UP000799437">
    <property type="component" value="Unassembled WGS sequence"/>
</dbReference>
<reference evidence="10" key="1">
    <citation type="journal article" date="2020" name="Stud. Mycol.">
        <title>101 Dothideomycetes genomes: a test case for predicting lifestyles and emergence of pathogens.</title>
        <authorList>
            <person name="Haridas S."/>
            <person name="Albert R."/>
            <person name="Binder M."/>
            <person name="Bloem J."/>
            <person name="Labutti K."/>
            <person name="Salamov A."/>
            <person name="Andreopoulos B."/>
            <person name="Baker S."/>
            <person name="Barry K."/>
            <person name="Bills G."/>
            <person name="Bluhm B."/>
            <person name="Cannon C."/>
            <person name="Castanera R."/>
            <person name="Culley D."/>
            <person name="Daum C."/>
            <person name="Ezra D."/>
            <person name="Gonzalez J."/>
            <person name="Henrissat B."/>
            <person name="Kuo A."/>
            <person name="Liang C."/>
            <person name="Lipzen A."/>
            <person name="Lutzoni F."/>
            <person name="Magnuson J."/>
            <person name="Mondo S."/>
            <person name="Nolan M."/>
            <person name="Ohm R."/>
            <person name="Pangilinan J."/>
            <person name="Park H.-J."/>
            <person name="Ramirez L."/>
            <person name="Alfaro M."/>
            <person name="Sun H."/>
            <person name="Tritt A."/>
            <person name="Yoshinaga Y."/>
            <person name="Zwiers L.-H."/>
            <person name="Turgeon B."/>
            <person name="Goodwin S."/>
            <person name="Spatafora J."/>
            <person name="Crous P."/>
            <person name="Grigoriev I."/>
        </authorList>
    </citation>
    <scope>NUCLEOTIDE SEQUENCE</scope>
    <source>
        <strain evidence="10">CBS 121739</strain>
    </source>
</reference>
<evidence type="ECO:0000313" key="11">
    <source>
        <dbReference type="Proteomes" id="UP000799437"/>
    </source>
</evidence>
<dbReference type="SMART" id="SM00382">
    <property type="entry name" value="AAA"/>
    <property type="match status" value="2"/>
</dbReference>
<evidence type="ECO:0000256" key="5">
    <source>
        <dbReference type="ARBA" id="ARBA00032509"/>
    </source>
</evidence>
<dbReference type="GO" id="GO:0003723">
    <property type="term" value="F:RNA binding"/>
    <property type="evidence" value="ECO:0007669"/>
    <property type="project" value="TreeGrafter"/>
</dbReference>
<comment type="catalytic activity">
    <reaction evidence="7">
        <text>ATP + H2O = ADP + phosphate + H(+)</text>
        <dbReference type="Rhea" id="RHEA:13065"/>
        <dbReference type="ChEBI" id="CHEBI:15377"/>
        <dbReference type="ChEBI" id="CHEBI:15378"/>
        <dbReference type="ChEBI" id="CHEBI:30616"/>
        <dbReference type="ChEBI" id="CHEBI:43474"/>
        <dbReference type="ChEBI" id="CHEBI:456216"/>
    </reaction>
    <physiologicalReaction direction="left-to-right" evidence="7">
        <dbReference type="Rhea" id="RHEA:13066"/>
    </physiologicalReaction>
</comment>
<evidence type="ECO:0000256" key="1">
    <source>
        <dbReference type="ARBA" id="ARBA00006914"/>
    </source>
</evidence>
<dbReference type="AlphaFoldDB" id="A0A6A6VUM3"/>
<dbReference type="InterPro" id="IPR050168">
    <property type="entry name" value="AAA_ATPase_domain"/>
</dbReference>
<dbReference type="FunFam" id="1.10.8.60:FF:000081">
    <property type="entry name" value="AAA family ATPase/60S ribosome export protein"/>
    <property type="match status" value="1"/>
</dbReference>
<dbReference type="GO" id="GO:0005634">
    <property type="term" value="C:nucleus"/>
    <property type="evidence" value="ECO:0007669"/>
    <property type="project" value="TreeGrafter"/>
</dbReference>
<name>A0A6A6VUM3_9PEZI</name>
<evidence type="ECO:0000259" key="9">
    <source>
        <dbReference type="SMART" id="SM00382"/>
    </source>
</evidence>
<feature type="domain" description="AAA+ ATPase" evidence="9">
    <location>
        <begin position="205"/>
        <end position="345"/>
    </location>
</feature>
<accession>A0A6A6VUM3</accession>
<dbReference type="InterPro" id="IPR003593">
    <property type="entry name" value="AAA+_ATPase"/>
</dbReference>
<feature type="compositionally biased region" description="Basic and acidic residues" evidence="8">
    <location>
        <begin position="128"/>
        <end position="159"/>
    </location>
</feature>
<dbReference type="GO" id="GO:0042254">
    <property type="term" value="P:ribosome biogenesis"/>
    <property type="evidence" value="ECO:0007669"/>
    <property type="project" value="TreeGrafter"/>
</dbReference>
<evidence type="ECO:0000256" key="8">
    <source>
        <dbReference type="SAM" id="MobiDB-lite"/>
    </source>
</evidence>
<dbReference type="EMBL" id="ML996582">
    <property type="protein sequence ID" value="KAF2753855.1"/>
    <property type="molecule type" value="Genomic_DNA"/>
</dbReference>